<keyword evidence="11" id="KW-0206">Cytoskeleton</keyword>
<dbReference type="PROSITE" id="PS50001">
    <property type="entry name" value="SH2"/>
    <property type="match status" value="1"/>
</dbReference>
<feature type="compositionally biased region" description="Polar residues" evidence="13">
    <location>
        <begin position="121"/>
        <end position="134"/>
    </location>
</feature>
<evidence type="ECO:0000256" key="8">
    <source>
        <dbReference type="ARBA" id="ARBA00022859"/>
    </source>
</evidence>
<dbReference type="EMBL" id="CALNXK010000019">
    <property type="protein sequence ID" value="CAH3106566.1"/>
    <property type="molecule type" value="Genomic_DNA"/>
</dbReference>
<dbReference type="Gene3D" id="3.30.505.10">
    <property type="entry name" value="SH2 domain"/>
    <property type="match status" value="1"/>
</dbReference>
<evidence type="ECO:0000259" key="14">
    <source>
        <dbReference type="PROSITE" id="PS50001"/>
    </source>
</evidence>
<evidence type="ECO:0000313" key="16">
    <source>
        <dbReference type="Proteomes" id="UP001159405"/>
    </source>
</evidence>
<keyword evidence="10" id="KW-0472">Membrane</keyword>
<dbReference type="PRINTS" id="PR00401">
    <property type="entry name" value="SH2DOMAIN"/>
</dbReference>
<gene>
    <name evidence="15" type="ORF">PLOB_00014861</name>
</gene>
<dbReference type="Pfam" id="PF22669">
    <property type="entry name" value="Exo_endo_phos2"/>
    <property type="match status" value="1"/>
</dbReference>
<evidence type="ECO:0000256" key="13">
    <source>
        <dbReference type="SAM" id="MobiDB-lite"/>
    </source>
</evidence>
<dbReference type="SUPFAM" id="SSF55550">
    <property type="entry name" value="SH2 domain"/>
    <property type="match status" value="1"/>
</dbReference>
<evidence type="ECO:0000256" key="3">
    <source>
        <dbReference type="ARBA" id="ARBA00008734"/>
    </source>
</evidence>
<keyword evidence="5" id="KW-0597">Phosphoprotein</keyword>
<reference evidence="15 16" key="1">
    <citation type="submission" date="2022-05" db="EMBL/GenBank/DDBJ databases">
        <authorList>
            <consortium name="Genoscope - CEA"/>
            <person name="William W."/>
        </authorList>
    </citation>
    <scope>NUCLEOTIDE SEQUENCE [LARGE SCALE GENOMIC DNA]</scope>
</reference>
<dbReference type="PANTHER" id="PTHR46051:SF1">
    <property type="entry name" value="INOSITOL POLYPHOSPHATE-RELATED PHOSPHATASE DOMAIN-CONTAINING PROTEIN"/>
    <property type="match status" value="1"/>
</dbReference>
<keyword evidence="6" id="KW-0399">Innate immunity</keyword>
<feature type="region of interest" description="Disordered" evidence="13">
    <location>
        <begin position="104"/>
        <end position="134"/>
    </location>
</feature>
<accession>A0ABN8NEQ2</accession>
<name>A0ABN8NEQ2_9CNID</name>
<dbReference type="Pfam" id="PF24147">
    <property type="entry name" value="C2_SHIP1-2_2nd"/>
    <property type="match status" value="1"/>
</dbReference>
<evidence type="ECO:0000256" key="2">
    <source>
        <dbReference type="ARBA" id="ARBA00004245"/>
    </source>
</evidence>
<protein>
    <recommendedName>
        <fullName evidence="4">phosphatidylinositol-3,4,5-trisphosphate 5-phosphatase</fullName>
        <ecNumber evidence="4">3.1.3.86</ecNumber>
    </recommendedName>
</protein>
<keyword evidence="11" id="KW-0963">Cytoplasm</keyword>
<evidence type="ECO:0000256" key="4">
    <source>
        <dbReference type="ARBA" id="ARBA00012981"/>
    </source>
</evidence>
<dbReference type="SUPFAM" id="SSF56219">
    <property type="entry name" value="DNase I-like"/>
    <property type="match status" value="1"/>
</dbReference>
<dbReference type="SMART" id="SM00128">
    <property type="entry name" value="IPPc"/>
    <property type="match status" value="1"/>
</dbReference>
<dbReference type="InterPro" id="IPR000300">
    <property type="entry name" value="IPPc"/>
</dbReference>
<dbReference type="PANTHER" id="PTHR46051">
    <property type="entry name" value="SH2 DOMAIN-CONTAINING PROTEIN"/>
    <property type="match status" value="1"/>
</dbReference>
<evidence type="ECO:0000256" key="5">
    <source>
        <dbReference type="ARBA" id="ARBA00022553"/>
    </source>
</evidence>
<comment type="subcellular location">
    <subcellularLocation>
        <location evidence="2">Cytoplasm</location>
        <location evidence="2">Cytoskeleton</location>
    </subcellularLocation>
    <subcellularLocation>
        <location evidence="1">Membrane</location>
        <topology evidence="1">Peripheral membrane protein</topology>
    </subcellularLocation>
</comment>
<keyword evidence="12" id="KW-0727">SH2 domain</keyword>
<comment type="similarity">
    <text evidence="3">Belongs to the inositol 1,4,5-trisphosphate 5-phosphatase family.</text>
</comment>
<evidence type="ECO:0000256" key="7">
    <source>
        <dbReference type="ARBA" id="ARBA00022801"/>
    </source>
</evidence>
<comment type="caution">
    <text evidence="15">The sequence shown here is derived from an EMBL/GenBank/DDBJ whole genome shotgun (WGS) entry which is preliminary data.</text>
</comment>
<evidence type="ECO:0000313" key="15">
    <source>
        <dbReference type="EMBL" id="CAH3106566.1"/>
    </source>
</evidence>
<dbReference type="Pfam" id="PF00017">
    <property type="entry name" value="SH2"/>
    <property type="match status" value="1"/>
</dbReference>
<evidence type="ECO:0000256" key="6">
    <source>
        <dbReference type="ARBA" id="ARBA00022588"/>
    </source>
</evidence>
<evidence type="ECO:0000256" key="9">
    <source>
        <dbReference type="ARBA" id="ARBA00023130"/>
    </source>
</evidence>
<sequence length="1050" mass="117452">MSFPWHLPNISRLRAEELLLSSGKNGAFIIRDSESVSNAHTLSLLHEGRIHHFRILRRGDNGAFYMQAFPGVQPQDFNKLEHLVTFYSQANDGLPCELRQPAMAPQDRDSITDDETGEIRQGSQIHQNCSDASTEVTEGVTSTPEIFGNKHNESFHTALGVYLGDGLKNDMITAVNGGAVLDGMQTLLATTSLNLITELQSFLSRVNILQSVFSMGGQNKLKCALPDHSSEEEPSFKLLMDLLAESIAGAKSLQTQALDALKEAASINQEEDKQEPERCRTFEVMTQRMATSSFKNRLFISVNYVEDDEDDRTAETLAQSQSLADKSFHTALGVYLGDGLKNDMITAVNGGAVLDGMQTLLATTSLNLITELQSFLSRVNILQCVFSMGGQNKLKCALPDHSSEEEPSFKLLMDLLAESIAGAKSLQTQALDALKEVASINQEEDKQEPERCRTFEVMTQGMATSSFKNRLFISVNYVEGKISFLKNLNEALDVKNTSDQSKIVQLVKSKDNIKRLRLKMESKTAMDFEFDDGKSRDVFCQLVQQMKNQHSENTKNQASVFIGTWNMGFANPPADLRSWFKCQGSGKTMDSSLAEFPHDIYAIGTQECPIGEKDWILRIKEQLKILFRNKEFYLVSTCSLWSIRLVVFANRDLKHMISHVQQSSVKTGIANVLGNKGGVGISFSLGPLSLCFVNCHLAGRASEARKLRRNQNFLDILSGLTLGQKGVFGITHQFHHVFWFGDLNYRIDLDVKEVLASVKCQNFSKMKLHDQLRVEKDKGNVFLGFEEEVINFPPTYRYKRGGTEYISEKVKRTGVLTNVPSWCDRVLRHSFPQTKITSTSYGCPVYIRTSDHWPVFCTFDMCLPFTVSPEQSIPKSPQSGGCEIIFCKISAKIKTNSKTKFYIEFHSTCLEGVKKTGKNSTCKFVKIETSGGQHSCPEWNKSVIPPLHPIISDHNFLMEQHLLLAVKSADNDESYGECCIALRTMINVIPQIQEVVLSHLGEKTGEIRVEMHVKVPDDNDMPKSPKPFGKVDYCSHEQKRISEVSSDPKA</sequence>
<dbReference type="InterPro" id="IPR036860">
    <property type="entry name" value="SH2_dom_sf"/>
</dbReference>
<proteinExistence type="inferred from homology"/>
<dbReference type="InterPro" id="IPR057509">
    <property type="entry name" value="C2_SHIP1-2_2nd"/>
</dbReference>
<dbReference type="EC" id="3.1.3.86" evidence="4"/>
<dbReference type="Proteomes" id="UP001159405">
    <property type="component" value="Unassembled WGS sequence"/>
</dbReference>
<dbReference type="Gene3D" id="3.60.10.10">
    <property type="entry name" value="Endonuclease/exonuclease/phosphatase"/>
    <property type="match status" value="1"/>
</dbReference>
<dbReference type="SMART" id="SM00252">
    <property type="entry name" value="SH2"/>
    <property type="match status" value="1"/>
</dbReference>
<keyword evidence="8" id="KW-0391">Immunity</keyword>
<keyword evidence="7" id="KW-0378">Hydrolase</keyword>
<dbReference type="InterPro" id="IPR000980">
    <property type="entry name" value="SH2"/>
</dbReference>
<keyword evidence="9" id="KW-1064">Adaptive immunity</keyword>
<evidence type="ECO:0000256" key="10">
    <source>
        <dbReference type="ARBA" id="ARBA00023136"/>
    </source>
</evidence>
<evidence type="ECO:0000256" key="1">
    <source>
        <dbReference type="ARBA" id="ARBA00004170"/>
    </source>
</evidence>
<evidence type="ECO:0000256" key="12">
    <source>
        <dbReference type="PROSITE-ProRule" id="PRU00191"/>
    </source>
</evidence>
<evidence type="ECO:0000256" key="11">
    <source>
        <dbReference type="ARBA" id="ARBA00023212"/>
    </source>
</evidence>
<dbReference type="InterPro" id="IPR036691">
    <property type="entry name" value="Endo/exonu/phosph_ase_sf"/>
</dbReference>
<organism evidence="15 16">
    <name type="scientific">Porites lobata</name>
    <dbReference type="NCBI Taxonomy" id="104759"/>
    <lineage>
        <taxon>Eukaryota</taxon>
        <taxon>Metazoa</taxon>
        <taxon>Cnidaria</taxon>
        <taxon>Anthozoa</taxon>
        <taxon>Hexacorallia</taxon>
        <taxon>Scleractinia</taxon>
        <taxon>Fungiina</taxon>
        <taxon>Poritidae</taxon>
        <taxon>Porites</taxon>
    </lineage>
</organism>
<feature type="domain" description="SH2" evidence="14">
    <location>
        <begin position="5"/>
        <end position="102"/>
    </location>
</feature>
<keyword evidence="16" id="KW-1185">Reference proteome</keyword>